<evidence type="ECO:0000256" key="4">
    <source>
        <dbReference type="ARBA" id="ARBA00022840"/>
    </source>
</evidence>
<dbReference type="CDD" id="cd07995">
    <property type="entry name" value="TPK"/>
    <property type="match status" value="1"/>
</dbReference>
<dbReference type="InterPro" id="IPR036759">
    <property type="entry name" value="TPK_catalytic_sf"/>
</dbReference>
<reference evidence="7 8" key="1">
    <citation type="submission" date="2015-01" db="EMBL/GenBank/DDBJ databases">
        <title>Genome sequencing of Jeotgalibacillus soli.</title>
        <authorList>
            <person name="Goh K.M."/>
            <person name="Chan K.-G."/>
            <person name="Yaakop A.S."/>
            <person name="Ee R."/>
            <person name="Gan H.M."/>
            <person name="Chan C.S."/>
        </authorList>
    </citation>
    <scope>NUCLEOTIDE SEQUENCE [LARGE SCALE GENOMIC DNA]</scope>
    <source>
        <strain evidence="7 8">P9</strain>
    </source>
</reference>
<dbReference type="InterPro" id="IPR007373">
    <property type="entry name" value="Thiamin_PyroPKinase_B1-bd"/>
</dbReference>
<keyword evidence="1" id="KW-0808">Transferase</keyword>
<dbReference type="InterPro" id="IPR006282">
    <property type="entry name" value="Thi_PPkinase"/>
</dbReference>
<dbReference type="Proteomes" id="UP000031938">
    <property type="component" value="Unassembled WGS sequence"/>
</dbReference>
<evidence type="ECO:0000256" key="1">
    <source>
        <dbReference type="ARBA" id="ARBA00022679"/>
    </source>
</evidence>
<dbReference type="PATRIC" id="fig|889306.3.peg.2399"/>
<dbReference type="Pfam" id="PF04265">
    <property type="entry name" value="TPK_B1_binding"/>
    <property type="match status" value="1"/>
</dbReference>
<dbReference type="GO" id="GO:0004788">
    <property type="term" value="F:thiamine diphosphokinase activity"/>
    <property type="evidence" value="ECO:0007669"/>
    <property type="project" value="UniProtKB-UniRule"/>
</dbReference>
<dbReference type="AlphaFoldDB" id="A0A0C2VLG4"/>
<gene>
    <name evidence="7" type="ORF">KP78_23870</name>
</gene>
<evidence type="ECO:0000259" key="6">
    <source>
        <dbReference type="SMART" id="SM00983"/>
    </source>
</evidence>
<evidence type="ECO:0000256" key="2">
    <source>
        <dbReference type="ARBA" id="ARBA00022741"/>
    </source>
</evidence>
<proteinExistence type="predicted"/>
<evidence type="ECO:0000256" key="3">
    <source>
        <dbReference type="ARBA" id="ARBA00022777"/>
    </source>
</evidence>
<dbReference type="OrthoDB" id="9804377at2"/>
<dbReference type="GO" id="GO:0009229">
    <property type="term" value="P:thiamine diphosphate biosynthetic process"/>
    <property type="evidence" value="ECO:0007669"/>
    <property type="project" value="InterPro"/>
</dbReference>
<keyword evidence="2" id="KW-0547">Nucleotide-binding</keyword>
<sequence length="213" mass="23838">MIYLVGGADVDLKWLRSLDSPKVQWVGVDRGAISILKAGLIPDYAFGDFDSVTQDERQEIKRIVKHNVEEAASEKDETDMELALNWALTQKDEIKLCAVTGQRLDHFFGNVQLLLSERVLHSGVVVEIIDKQNRLRCMLPGSELIPTDDQFPYFSIIPMTPKVEGLSIDGVKYPLVKADVYIGNTLTISNEITVEKASISFETGIIMIIRSKD</sequence>
<protein>
    <recommendedName>
        <fullName evidence="5">Thiamine diphosphokinase</fullName>
        <ecNumber evidence="5">2.7.6.2</ecNumber>
    </recommendedName>
</protein>
<dbReference type="SUPFAM" id="SSF63862">
    <property type="entry name" value="Thiamin pyrophosphokinase, substrate-binding domain"/>
    <property type="match status" value="1"/>
</dbReference>
<dbReference type="InterPro" id="IPR007371">
    <property type="entry name" value="TPK_catalytic"/>
</dbReference>
<dbReference type="GO" id="GO:0006772">
    <property type="term" value="P:thiamine metabolic process"/>
    <property type="evidence" value="ECO:0007669"/>
    <property type="project" value="UniProtKB-UniRule"/>
</dbReference>
<feature type="domain" description="Thiamin pyrophosphokinase thiamin-binding" evidence="6">
    <location>
        <begin position="141"/>
        <end position="207"/>
    </location>
</feature>
<keyword evidence="4" id="KW-0067">ATP-binding</keyword>
<dbReference type="RefSeq" id="WP_041088977.1">
    <property type="nucleotide sequence ID" value="NZ_JXRP01000018.1"/>
</dbReference>
<dbReference type="PANTHER" id="PTHR41299">
    <property type="entry name" value="THIAMINE PYROPHOSPHOKINASE"/>
    <property type="match status" value="1"/>
</dbReference>
<dbReference type="SUPFAM" id="SSF63999">
    <property type="entry name" value="Thiamin pyrophosphokinase, catalytic domain"/>
    <property type="match status" value="1"/>
</dbReference>
<keyword evidence="3" id="KW-0418">Kinase</keyword>
<evidence type="ECO:0000313" key="8">
    <source>
        <dbReference type="Proteomes" id="UP000031938"/>
    </source>
</evidence>
<accession>A0A0C2VLG4</accession>
<dbReference type="PANTHER" id="PTHR41299:SF1">
    <property type="entry name" value="THIAMINE PYROPHOSPHOKINASE"/>
    <property type="match status" value="1"/>
</dbReference>
<dbReference type="GO" id="GO:0016301">
    <property type="term" value="F:kinase activity"/>
    <property type="evidence" value="ECO:0007669"/>
    <property type="project" value="UniProtKB-KW"/>
</dbReference>
<evidence type="ECO:0000256" key="5">
    <source>
        <dbReference type="NCBIfam" id="TIGR01378"/>
    </source>
</evidence>
<dbReference type="NCBIfam" id="TIGR01378">
    <property type="entry name" value="thi_PPkinase"/>
    <property type="match status" value="1"/>
</dbReference>
<dbReference type="GO" id="GO:0030975">
    <property type="term" value="F:thiamine binding"/>
    <property type="evidence" value="ECO:0007669"/>
    <property type="project" value="InterPro"/>
</dbReference>
<dbReference type="EMBL" id="JXRP01000018">
    <property type="protein sequence ID" value="KIL44843.1"/>
    <property type="molecule type" value="Genomic_DNA"/>
</dbReference>
<dbReference type="Gene3D" id="3.40.50.10240">
    <property type="entry name" value="Thiamin pyrophosphokinase, catalytic domain"/>
    <property type="match status" value="1"/>
</dbReference>
<dbReference type="SMART" id="SM00983">
    <property type="entry name" value="TPK_B1_binding"/>
    <property type="match status" value="1"/>
</dbReference>
<dbReference type="Pfam" id="PF04263">
    <property type="entry name" value="TPK_catalytic"/>
    <property type="match status" value="1"/>
</dbReference>
<dbReference type="InterPro" id="IPR053149">
    <property type="entry name" value="TPK"/>
</dbReference>
<keyword evidence="8" id="KW-1185">Reference proteome</keyword>
<comment type="caution">
    <text evidence="7">The sequence shown here is derived from an EMBL/GenBank/DDBJ whole genome shotgun (WGS) entry which is preliminary data.</text>
</comment>
<dbReference type="EC" id="2.7.6.2" evidence="5"/>
<dbReference type="InterPro" id="IPR036371">
    <property type="entry name" value="TPK_B1-bd_sf"/>
</dbReference>
<name>A0A0C2VLG4_9BACL</name>
<dbReference type="STRING" id="889306.KP78_23870"/>
<dbReference type="GO" id="GO:0005524">
    <property type="term" value="F:ATP binding"/>
    <property type="evidence" value="ECO:0007669"/>
    <property type="project" value="UniProtKB-KW"/>
</dbReference>
<evidence type="ECO:0000313" key="7">
    <source>
        <dbReference type="EMBL" id="KIL44843.1"/>
    </source>
</evidence>
<organism evidence="7 8">
    <name type="scientific">Jeotgalibacillus soli</name>
    <dbReference type="NCBI Taxonomy" id="889306"/>
    <lineage>
        <taxon>Bacteria</taxon>
        <taxon>Bacillati</taxon>
        <taxon>Bacillota</taxon>
        <taxon>Bacilli</taxon>
        <taxon>Bacillales</taxon>
        <taxon>Caryophanaceae</taxon>
        <taxon>Jeotgalibacillus</taxon>
    </lineage>
</organism>